<proteinExistence type="predicted"/>
<gene>
    <name evidence="1" type="ORF">H310_03589</name>
</gene>
<reference evidence="1" key="1">
    <citation type="submission" date="2013-12" db="EMBL/GenBank/DDBJ databases">
        <title>The Genome Sequence of Aphanomyces invadans NJM9701.</title>
        <authorList>
            <consortium name="The Broad Institute Genomics Platform"/>
            <person name="Russ C."/>
            <person name="Tyler B."/>
            <person name="van West P."/>
            <person name="Dieguez-Uribeondo J."/>
            <person name="Young S.K."/>
            <person name="Zeng Q."/>
            <person name="Gargeya S."/>
            <person name="Fitzgerald M."/>
            <person name="Abouelleil A."/>
            <person name="Alvarado L."/>
            <person name="Chapman S.B."/>
            <person name="Gainer-Dewar J."/>
            <person name="Goldberg J."/>
            <person name="Griggs A."/>
            <person name="Gujja S."/>
            <person name="Hansen M."/>
            <person name="Howarth C."/>
            <person name="Imamovic A."/>
            <person name="Ireland A."/>
            <person name="Larimer J."/>
            <person name="McCowan C."/>
            <person name="Murphy C."/>
            <person name="Pearson M."/>
            <person name="Poon T.W."/>
            <person name="Priest M."/>
            <person name="Roberts A."/>
            <person name="Saif S."/>
            <person name="Shea T."/>
            <person name="Sykes S."/>
            <person name="Wortman J."/>
            <person name="Nusbaum C."/>
            <person name="Birren B."/>
        </authorList>
    </citation>
    <scope>NUCLEOTIDE SEQUENCE [LARGE SCALE GENOMIC DNA]</scope>
    <source>
        <strain evidence="1">NJM9701</strain>
    </source>
</reference>
<dbReference type="RefSeq" id="XP_008865733.1">
    <property type="nucleotide sequence ID" value="XM_008867511.1"/>
</dbReference>
<evidence type="ECO:0000313" key="1">
    <source>
        <dbReference type="EMBL" id="ETW05956.1"/>
    </source>
</evidence>
<dbReference type="AlphaFoldDB" id="A0A024UHR9"/>
<organism evidence="1">
    <name type="scientific">Aphanomyces invadans</name>
    <dbReference type="NCBI Taxonomy" id="157072"/>
    <lineage>
        <taxon>Eukaryota</taxon>
        <taxon>Sar</taxon>
        <taxon>Stramenopiles</taxon>
        <taxon>Oomycota</taxon>
        <taxon>Saprolegniomycetes</taxon>
        <taxon>Saprolegniales</taxon>
        <taxon>Verrucalvaceae</taxon>
        <taxon>Aphanomyces</taxon>
    </lineage>
</organism>
<protein>
    <submittedName>
        <fullName evidence="1">Uncharacterized protein</fullName>
    </submittedName>
</protein>
<dbReference type="GeneID" id="20080639"/>
<name>A0A024UHR9_9STRA</name>
<dbReference type="VEuPathDB" id="FungiDB:H310_03589"/>
<sequence>MLASLLRVKSACKVFLLRWGTHGDFPAALRVLGDEKFRVQPYHMAQYSK</sequence>
<accession>A0A024UHR9</accession>
<dbReference type="EMBL" id="KI913956">
    <property type="protein sequence ID" value="ETW05956.1"/>
    <property type="molecule type" value="Genomic_DNA"/>
</dbReference>